<evidence type="ECO:0000313" key="9">
    <source>
        <dbReference type="Proteomes" id="UP001601058"/>
    </source>
</evidence>
<evidence type="ECO:0000256" key="2">
    <source>
        <dbReference type="ARBA" id="ARBA00008821"/>
    </source>
</evidence>
<feature type="transmembrane region" description="Helical" evidence="7">
    <location>
        <begin position="343"/>
        <end position="360"/>
    </location>
</feature>
<keyword evidence="4 7" id="KW-0812">Transmembrane</keyword>
<dbReference type="Proteomes" id="UP001601058">
    <property type="component" value="Unassembled WGS sequence"/>
</dbReference>
<comment type="similarity">
    <text evidence="2">Belongs to the nucleobase:cation symporter-2 (NCS2) (TC 2.A.40) family.</text>
</comment>
<keyword evidence="9" id="KW-1185">Reference proteome</keyword>
<reference evidence="8 9" key="1">
    <citation type="submission" date="2024-08" db="EMBL/GenBank/DDBJ databases">
        <title>Two novel Cytobacillus novel species.</title>
        <authorList>
            <person name="Liu G."/>
        </authorList>
    </citation>
    <scope>NUCLEOTIDE SEQUENCE [LARGE SCALE GENOMIC DNA]</scope>
    <source>
        <strain evidence="8 9">FJAT-53684</strain>
    </source>
</reference>
<feature type="transmembrane region" description="Helical" evidence="7">
    <location>
        <begin position="122"/>
        <end position="146"/>
    </location>
</feature>
<dbReference type="InterPro" id="IPR006043">
    <property type="entry name" value="NCS2"/>
</dbReference>
<sequence>MKSEKNYLSIIQWLVYLLANSIAIPIVIGDIFQLSGDEISTLMQRVFFIVGLSSLIQAIFGHRYPIADGPAGSWVSIFVIYASIGIQQGKPVVETLQILEAGLLISGLILFLLGITKWVRYILFLFTPIVTGIFLLILAVQLSWVFLNGMVSSANSEVQINMNSILPSLLVFFLIIFLITKGKGWLKNYAILIGILFGWVLFSILGEGRISLSTSDELIKLPKLFAWGFPDLNGSIMITAILFTFLLISNTIAAISSAEETITNQKGLFQERLYSSTWVGGVSHLLSTMFSSIGVVPLPATAGFVKLTKQYRMFPFLFACVTLIVISVFPSIVGLLASLPLPVASAALLATLIEMYGIALRSLTKQRLNKRNMSIIGLSVLVGIGTMFLPEDFFSGLPSVIQYICSNGLLMGTFIAVFLELLLKNNKTLVEKIHE</sequence>
<keyword evidence="6 7" id="KW-0472">Membrane</keyword>
<dbReference type="PANTHER" id="PTHR42810">
    <property type="entry name" value="PURINE PERMEASE C1399.01C-RELATED"/>
    <property type="match status" value="1"/>
</dbReference>
<evidence type="ECO:0000256" key="5">
    <source>
        <dbReference type="ARBA" id="ARBA00022989"/>
    </source>
</evidence>
<organism evidence="8 9">
    <name type="scientific">Cytobacillus mangrovibacter</name>
    <dbReference type="NCBI Taxonomy" id="3299024"/>
    <lineage>
        <taxon>Bacteria</taxon>
        <taxon>Bacillati</taxon>
        <taxon>Bacillota</taxon>
        <taxon>Bacilli</taxon>
        <taxon>Bacillales</taxon>
        <taxon>Bacillaceae</taxon>
        <taxon>Cytobacillus</taxon>
    </lineage>
</organism>
<feature type="transmembrane region" description="Helical" evidence="7">
    <location>
        <begin position="316"/>
        <end position="337"/>
    </location>
</feature>
<evidence type="ECO:0000313" key="8">
    <source>
        <dbReference type="EMBL" id="MFE8697587.1"/>
    </source>
</evidence>
<evidence type="ECO:0000256" key="7">
    <source>
        <dbReference type="SAM" id="Phobius"/>
    </source>
</evidence>
<comment type="subcellular location">
    <subcellularLocation>
        <location evidence="1">Membrane</location>
        <topology evidence="1">Multi-pass membrane protein</topology>
    </subcellularLocation>
</comment>
<accession>A0ABW6K0B4</accession>
<feature type="transmembrane region" description="Helical" evidence="7">
    <location>
        <begin position="7"/>
        <end position="29"/>
    </location>
</feature>
<feature type="transmembrane region" description="Helical" evidence="7">
    <location>
        <begin position="372"/>
        <end position="389"/>
    </location>
</feature>
<keyword evidence="5 7" id="KW-1133">Transmembrane helix</keyword>
<dbReference type="NCBIfam" id="NF037981">
    <property type="entry name" value="NCS2_1"/>
    <property type="match status" value="1"/>
</dbReference>
<dbReference type="Pfam" id="PF00860">
    <property type="entry name" value="Xan_ur_permease"/>
    <property type="match status" value="1"/>
</dbReference>
<dbReference type="PANTHER" id="PTHR42810:SF1">
    <property type="entry name" value="PURINE PERMEASE YWDJ-RELATED"/>
    <property type="match status" value="1"/>
</dbReference>
<name>A0ABW6K0B4_9BACI</name>
<feature type="transmembrane region" description="Helical" evidence="7">
    <location>
        <begin position="158"/>
        <end position="179"/>
    </location>
</feature>
<gene>
    <name evidence="8" type="ORF">ACFYKT_14690</name>
</gene>
<feature type="transmembrane region" description="Helical" evidence="7">
    <location>
        <begin position="72"/>
        <end position="89"/>
    </location>
</feature>
<evidence type="ECO:0000256" key="1">
    <source>
        <dbReference type="ARBA" id="ARBA00004141"/>
    </source>
</evidence>
<keyword evidence="3" id="KW-0813">Transport</keyword>
<protein>
    <submittedName>
        <fullName evidence="8">Purine/pyrimidine permease</fullName>
    </submittedName>
</protein>
<feature type="transmembrane region" description="Helical" evidence="7">
    <location>
        <begin position="186"/>
        <end position="205"/>
    </location>
</feature>
<feature type="transmembrane region" description="Helical" evidence="7">
    <location>
        <begin position="401"/>
        <end position="423"/>
    </location>
</feature>
<dbReference type="EMBL" id="JBIACJ010000007">
    <property type="protein sequence ID" value="MFE8697587.1"/>
    <property type="molecule type" value="Genomic_DNA"/>
</dbReference>
<evidence type="ECO:0000256" key="3">
    <source>
        <dbReference type="ARBA" id="ARBA00022448"/>
    </source>
</evidence>
<proteinExistence type="inferred from homology"/>
<feature type="transmembrane region" description="Helical" evidence="7">
    <location>
        <begin position="225"/>
        <end position="248"/>
    </location>
</feature>
<evidence type="ECO:0000256" key="6">
    <source>
        <dbReference type="ARBA" id="ARBA00023136"/>
    </source>
</evidence>
<comment type="caution">
    <text evidence="8">The sequence shown here is derived from an EMBL/GenBank/DDBJ whole genome shotgun (WGS) entry which is preliminary data.</text>
</comment>
<feature type="transmembrane region" description="Helical" evidence="7">
    <location>
        <begin position="41"/>
        <end position="60"/>
    </location>
</feature>
<dbReference type="RefSeq" id="WP_389221048.1">
    <property type="nucleotide sequence ID" value="NZ_JBIACJ010000007.1"/>
</dbReference>
<feature type="transmembrane region" description="Helical" evidence="7">
    <location>
        <begin position="95"/>
        <end position="115"/>
    </location>
</feature>
<evidence type="ECO:0000256" key="4">
    <source>
        <dbReference type="ARBA" id="ARBA00022692"/>
    </source>
</evidence>